<accession>D4FAZ9</accession>
<dbReference type="Proteomes" id="UP000003692">
    <property type="component" value="Unassembled WGS sequence"/>
</dbReference>
<reference evidence="1 2" key="1">
    <citation type="submission" date="2010-02" db="EMBL/GenBank/DDBJ databases">
        <authorList>
            <person name="Weinstock G."/>
            <person name="Sodergren E."/>
            <person name="Clifton S."/>
            <person name="Fulton L."/>
            <person name="Fulton B."/>
            <person name="Courtney L."/>
            <person name="Fronick C."/>
            <person name="Harrison M."/>
            <person name="Strong C."/>
            <person name="Farmer C."/>
            <person name="Delahaunty K."/>
            <person name="Markovic C."/>
            <person name="Hall O."/>
            <person name="Minx P."/>
            <person name="Tomlinson C."/>
            <person name="Mitreva M."/>
            <person name="Nelson J."/>
            <person name="Hou S."/>
            <person name="Wollam A."/>
            <person name="Pepin K.H."/>
            <person name="Johnson M."/>
            <person name="Bhonagiri V."/>
            <person name="Zhang X."/>
            <person name="Suruliraj S."/>
            <person name="Warren W."/>
            <person name="Chinwalla A."/>
            <person name="Mardis E.R."/>
            <person name="Wilson R.K."/>
        </authorList>
    </citation>
    <scope>NUCLEOTIDE SEQUENCE [LARGE SCALE GENOMIC DNA]</scope>
    <source>
        <strain evidence="1 2">ATCC 23685</strain>
    </source>
</reference>
<proteinExistence type="predicted"/>
<dbReference type="AlphaFoldDB" id="D4FAZ9"/>
<evidence type="ECO:0000313" key="1">
    <source>
        <dbReference type="EMBL" id="EFE21180.1"/>
    </source>
</evidence>
<dbReference type="HOGENOM" id="CLU_2733616_0_0_6"/>
<evidence type="ECO:0000313" key="2">
    <source>
        <dbReference type="Proteomes" id="UP000003692"/>
    </source>
</evidence>
<dbReference type="EMBL" id="ADGK01000294">
    <property type="protein sequence ID" value="EFE21180.1"/>
    <property type="molecule type" value="Genomic_DNA"/>
</dbReference>
<organism evidence="1 2">
    <name type="scientific">Edwardsiella tarda ATCC 23685</name>
    <dbReference type="NCBI Taxonomy" id="500638"/>
    <lineage>
        <taxon>Bacteria</taxon>
        <taxon>Pseudomonadati</taxon>
        <taxon>Pseudomonadota</taxon>
        <taxon>Gammaproteobacteria</taxon>
        <taxon>Enterobacterales</taxon>
        <taxon>Hafniaceae</taxon>
        <taxon>Edwardsiella</taxon>
    </lineage>
</organism>
<sequence>MDDFVVSIYKVYDQLYFARVGMVKREGQAPRRHVVCYIINDILAGFTVGMRGYLCILCNLYLRSGCWRIYG</sequence>
<protein>
    <submittedName>
        <fullName evidence="1">Uncharacterized protein</fullName>
    </submittedName>
</protein>
<name>D4FAZ9_EDWTA</name>
<comment type="caution">
    <text evidence="1">The sequence shown here is derived from an EMBL/GenBank/DDBJ whole genome shotgun (WGS) entry which is preliminary data.</text>
</comment>
<gene>
    <name evidence="1" type="ORF">EDWATA_03970</name>
</gene>